<gene>
    <name evidence="1" type="ORF">HAX54_014248</name>
</gene>
<proteinExistence type="predicted"/>
<evidence type="ECO:0000313" key="2">
    <source>
        <dbReference type="Proteomes" id="UP000823775"/>
    </source>
</evidence>
<keyword evidence="2" id="KW-1185">Reference proteome</keyword>
<feature type="non-terminal residue" evidence="1">
    <location>
        <position position="1"/>
    </location>
</feature>
<accession>A0ABS8TQG6</accession>
<reference evidence="1 2" key="1">
    <citation type="journal article" date="2021" name="BMC Genomics">
        <title>Datura genome reveals duplications of psychoactive alkaloid biosynthetic genes and high mutation rate following tissue culture.</title>
        <authorList>
            <person name="Rajewski A."/>
            <person name="Carter-House D."/>
            <person name="Stajich J."/>
            <person name="Litt A."/>
        </authorList>
    </citation>
    <scope>NUCLEOTIDE SEQUENCE [LARGE SCALE GENOMIC DNA]</scope>
    <source>
        <strain evidence="1">AR-01</strain>
    </source>
</reference>
<dbReference type="Proteomes" id="UP000823775">
    <property type="component" value="Unassembled WGS sequence"/>
</dbReference>
<sequence>VKVLLQEVRGSGQSSQCSMVAKYVPSQQPVSDDFAKPLTKAQFGFFNKKLRVVPLSISSLIVDDRDKLQLSHLPSDNTF</sequence>
<comment type="caution">
    <text evidence="1">The sequence shown here is derived from an EMBL/GenBank/DDBJ whole genome shotgun (WGS) entry which is preliminary data.</text>
</comment>
<protein>
    <submittedName>
        <fullName evidence="1">Uncharacterized protein</fullName>
    </submittedName>
</protein>
<dbReference type="EMBL" id="JACEIK010001882">
    <property type="protein sequence ID" value="MCD7472847.1"/>
    <property type="molecule type" value="Genomic_DNA"/>
</dbReference>
<name>A0ABS8TQG6_DATST</name>
<feature type="non-terminal residue" evidence="1">
    <location>
        <position position="79"/>
    </location>
</feature>
<evidence type="ECO:0000313" key="1">
    <source>
        <dbReference type="EMBL" id="MCD7472847.1"/>
    </source>
</evidence>
<organism evidence="1 2">
    <name type="scientific">Datura stramonium</name>
    <name type="common">Jimsonweed</name>
    <name type="synonym">Common thornapple</name>
    <dbReference type="NCBI Taxonomy" id="4076"/>
    <lineage>
        <taxon>Eukaryota</taxon>
        <taxon>Viridiplantae</taxon>
        <taxon>Streptophyta</taxon>
        <taxon>Embryophyta</taxon>
        <taxon>Tracheophyta</taxon>
        <taxon>Spermatophyta</taxon>
        <taxon>Magnoliopsida</taxon>
        <taxon>eudicotyledons</taxon>
        <taxon>Gunneridae</taxon>
        <taxon>Pentapetalae</taxon>
        <taxon>asterids</taxon>
        <taxon>lamiids</taxon>
        <taxon>Solanales</taxon>
        <taxon>Solanaceae</taxon>
        <taxon>Solanoideae</taxon>
        <taxon>Datureae</taxon>
        <taxon>Datura</taxon>
    </lineage>
</organism>